<feature type="transmembrane region" description="Helical" evidence="12">
    <location>
        <begin position="46"/>
        <end position="67"/>
    </location>
</feature>
<feature type="region of interest" description="Disordered" evidence="11">
    <location>
        <begin position="470"/>
        <end position="492"/>
    </location>
</feature>
<dbReference type="InterPro" id="IPR046342">
    <property type="entry name" value="CBS_dom_sf"/>
</dbReference>
<feature type="chain" id="PRO_5045288045" evidence="13">
    <location>
        <begin position="23"/>
        <end position="492"/>
    </location>
</feature>
<keyword evidence="5" id="KW-0677">Repeat</keyword>
<proteinExistence type="inferred from homology"/>
<evidence type="ECO:0000256" key="7">
    <source>
        <dbReference type="ARBA" id="ARBA00023122"/>
    </source>
</evidence>
<dbReference type="InterPro" id="IPR036318">
    <property type="entry name" value="FAD-bd_PCMH-like_sf"/>
</dbReference>
<dbReference type="SMART" id="SM01091">
    <property type="entry name" value="CorC_HlyC"/>
    <property type="match status" value="1"/>
</dbReference>
<dbReference type="Pfam" id="PF03471">
    <property type="entry name" value="CorC_HlyC"/>
    <property type="match status" value="1"/>
</dbReference>
<dbReference type="PANTHER" id="PTHR43099:SF5">
    <property type="entry name" value="HLYC_CORC FAMILY TRANSPORTER"/>
    <property type="match status" value="1"/>
</dbReference>
<organism evidence="16 17">
    <name type="scientific">Alitiscatomonas aceti</name>
    <dbReference type="NCBI Taxonomy" id="2981724"/>
    <lineage>
        <taxon>Bacteria</taxon>
        <taxon>Bacillati</taxon>
        <taxon>Bacillota</taxon>
        <taxon>Clostridia</taxon>
        <taxon>Lachnospirales</taxon>
        <taxon>Lachnospiraceae</taxon>
        <taxon>Alitiscatomonas</taxon>
    </lineage>
</organism>
<sequence length="492" mass="54956">MNMLAGCTFLRLSRPCSHSAAADVTAGKIYVPMKGEKLHKTMIGAILLQILLIFGNAVFASAEIAVISMNDAKLKRMTHDGDKRAKKLTALTEQPARFLATIQVAITLAGLMGGAFAAENFAGPLVGLLMSLGVPVPENVLHSVSVVLITLALTYFSLVFGELVPKRIAMKKPDSMALGMSGMLFGVWKLCKPVVWLLTFSTNQILRLLGVDPEEEDEVVTEEEIRMMLAEGREQGTIRPEESQMIQNVFEFDDTPAEQAGTHRKDVVFLHMEDEDAVWDQTILESRFTYFPVCRENRDNVIGILDTRDYFRLKDRSRESLMEHAVDRPFLVPETMRAHSLLSAMKKERKYFAVLLDEYGSVTGIVTLHDLVEELVGDLETEDEEERPEEIRQISENCWRIQGSAPLDEVEDALKLVLPREDYDTFNGYVWGLIDRIPADGEHFEVQVPGLKIQIKNVKNHMVDWAVAEKLPAEPGTPGDGPAVSQDKTGKE</sequence>
<dbReference type="SUPFAM" id="SSF56176">
    <property type="entry name" value="FAD-binding/transporter-associated domain-like"/>
    <property type="match status" value="1"/>
</dbReference>
<keyword evidence="6 10" id="KW-1133">Transmembrane helix</keyword>
<dbReference type="RefSeq" id="WP_262562918.1">
    <property type="nucleotide sequence ID" value="NZ_JAOQJF010000002.1"/>
</dbReference>
<dbReference type="EMBL" id="JAOQJF010000002">
    <property type="protein sequence ID" value="MCU6798613.1"/>
    <property type="molecule type" value="Genomic_DNA"/>
</dbReference>
<name>A0ABT2UVC4_9FIRM</name>
<evidence type="ECO:0000256" key="8">
    <source>
        <dbReference type="ARBA" id="ARBA00023136"/>
    </source>
</evidence>
<evidence type="ECO:0000256" key="11">
    <source>
        <dbReference type="SAM" id="MobiDB-lite"/>
    </source>
</evidence>
<dbReference type="PANTHER" id="PTHR43099">
    <property type="entry name" value="UPF0053 PROTEIN YRKA"/>
    <property type="match status" value="1"/>
</dbReference>
<dbReference type="InterPro" id="IPR000644">
    <property type="entry name" value="CBS_dom"/>
</dbReference>
<evidence type="ECO:0000256" key="12">
    <source>
        <dbReference type="SAM" id="Phobius"/>
    </source>
</evidence>
<gene>
    <name evidence="16" type="ORF">OCV69_01425</name>
</gene>
<dbReference type="Gene3D" id="3.10.580.10">
    <property type="entry name" value="CBS-domain"/>
    <property type="match status" value="1"/>
</dbReference>
<keyword evidence="7 9" id="KW-0129">CBS domain</keyword>
<evidence type="ECO:0000256" key="6">
    <source>
        <dbReference type="ARBA" id="ARBA00022989"/>
    </source>
</evidence>
<evidence type="ECO:0000256" key="5">
    <source>
        <dbReference type="ARBA" id="ARBA00022737"/>
    </source>
</evidence>
<feature type="transmembrane region" description="Helical" evidence="12">
    <location>
        <begin position="140"/>
        <end position="164"/>
    </location>
</feature>
<dbReference type="Pfam" id="PF01595">
    <property type="entry name" value="CNNM"/>
    <property type="match status" value="1"/>
</dbReference>
<dbReference type="InterPro" id="IPR044751">
    <property type="entry name" value="Ion_transp-like_CBS"/>
</dbReference>
<dbReference type="Gene3D" id="3.30.465.10">
    <property type="match status" value="1"/>
</dbReference>
<feature type="transmembrane region" description="Helical" evidence="12">
    <location>
        <begin position="176"/>
        <end position="198"/>
    </location>
</feature>
<dbReference type="InterPro" id="IPR051676">
    <property type="entry name" value="UPF0053_domain"/>
</dbReference>
<dbReference type="Proteomes" id="UP001652395">
    <property type="component" value="Unassembled WGS sequence"/>
</dbReference>
<feature type="signal peptide" evidence="13">
    <location>
        <begin position="1"/>
        <end position="22"/>
    </location>
</feature>
<keyword evidence="3" id="KW-1003">Cell membrane</keyword>
<reference evidence="16 17" key="1">
    <citation type="journal article" date="2021" name="ISME Commun">
        <title>Automated analysis of genomic sequences facilitates high-throughput and comprehensive description of bacteria.</title>
        <authorList>
            <person name="Hitch T.C.A."/>
        </authorList>
    </citation>
    <scope>NUCLEOTIDE SEQUENCE [LARGE SCALE GENOMIC DNA]</scope>
    <source>
        <strain evidence="17">f_CCE</strain>
    </source>
</reference>
<keyword evidence="17" id="KW-1185">Reference proteome</keyword>
<dbReference type="InterPro" id="IPR016169">
    <property type="entry name" value="FAD-bd_PCMH_sub2"/>
</dbReference>
<comment type="subcellular location">
    <subcellularLocation>
        <location evidence="1">Cell membrane</location>
        <topology evidence="1">Multi-pass membrane protein</topology>
    </subcellularLocation>
</comment>
<evidence type="ECO:0000256" key="13">
    <source>
        <dbReference type="SAM" id="SignalP"/>
    </source>
</evidence>
<dbReference type="PROSITE" id="PS51846">
    <property type="entry name" value="CNNM"/>
    <property type="match status" value="1"/>
</dbReference>
<feature type="domain" description="CBS" evidence="14">
    <location>
        <begin position="322"/>
        <end position="381"/>
    </location>
</feature>
<dbReference type="PROSITE" id="PS51371">
    <property type="entry name" value="CBS"/>
    <property type="match status" value="1"/>
</dbReference>
<evidence type="ECO:0000259" key="15">
    <source>
        <dbReference type="PROSITE" id="PS51846"/>
    </source>
</evidence>
<evidence type="ECO:0000313" key="17">
    <source>
        <dbReference type="Proteomes" id="UP001652395"/>
    </source>
</evidence>
<feature type="domain" description="CNNM transmembrane" evidence="15">
    <location>
        <begin position="38"/>
        <end position="242"/>
    </location>
</feature>
<keyword evidence="13" id="KW-0732">Signal</keyword>
<comment type="caution">
    <text evidence="16">The sequence shown here is derived from an EMBL/GenBank/DDBJ whole genome shotgun (WGS) entry which is preliminary data.</text>
</comment>
<feature type="transmembrane region" description="Helical" evidence="12">
    <location>
        <begin position="96"/>
        <end position="118"/>
    </location>
</feature>
<dbReference type="CDD" id="cd04590">
    <property type="entry name" value="CBS_pair_CorC_HlyC_assoc"/>
    <property type="match status" value="1"/>
</dbReference>
<evidence type="ECO:0000256" key="9">
    <source>
        <dbReference type="PROSITE-ProRule" id="PRU00703"/>
    </source>
</evidence>
<dbReference type="SUPFAM" id="SSF54631">
    <property type="entry name" value="CBS-domain pair"/>
    <property type="match status" value="1"/>
</dbReference>
<evidence type="ECO:0000256" key="1">
    <source>
        <dbReference type="ARBA" id="ARBA00004651"/>
    </source>
</evidence>
<dbReference type="Pfam" id="PF00571">
    <property type="entry name" value="CBS"/>
    <property type="match status" value="1"/>
</dbReference>
<accession>A0ABT2UVC4</accession>
<dbReference type="InterPro" id="IPR002550">
    <property type="entry name" value="CNNM"/>
</dbReference>
<evidence type="ECO:0000256" key="3">
    <source>
        <dbReference type="ARBA" id="ARBA00022475"/>
    </source>
</evidence>
<evidence type="ECO:0000256" key="2">
    <source>
        <dbReference type="ARBA" id="ARBA00006337"/>
    </source>
</evidence>
<evidence type="ECO:0000259" key="14">
    <source>
        <dbReference type="PROSITE" id="PS51371"/>
    </source>
</evidence>
<keyword evidence="8 10" id="KW-0472">Membrane</keyword>
<evidence type="ECO:0000313" key="16">
    <source>
        <dbReference type="EMBL" id="MCU6798613.1"/>
    </source>
</evidence>
<evidence type="ECO:0000256" key="10">
    <source>
        <dbReference type="PROSITE-ProRule" id="PRU01193"/>
    </source>
</evidence>
<protein>
    <submittedName>
        <fullName evidence="16">Hemolysin family protein</fullName>
    </submittedName>
</protein>
<dbReference type="InterPro" id="IPR005170">
    <property type="entry name" value="Transptr-assoc_dom"/>
</dbReference>
<comment type="similarity">
    <text evidence="2">Belongs to the UPF0053 family.</text>
</comment>
<keyword evidence="4 10" id="KW-0812">Transmembrane</keyword>
<evidence type="ECO:0000256" key="4">
    <source>
        <dbReference type="ARBA" id="ARBA00022692"/>
    </source>
</evidence>